<dbReference type="SUPFAM" id="SSF53474">
    <property type="entry name" value="alpha/beta-Hydrolases"/>
    <property type="match status" value="1"/>
</dbReference>
<gene>
    <name evidence="1" type="ORF">SDC9_112252</name>
</gene>
<dbReference type="AlphaFoldDB" id="A0A645BJ23"/>
<evidence type="ECO:0008006" key="2">
    <source>
        <dbReference type="Google" id="ProtNLM"/>
    </source>
</evidence>
<organism evidence="1">
    <name type="scientific">bioreactor metagenome</name>
    <dbReference type="NCBI Taxonomy" id="1076179"/>
    <lineage>
        <taxon>unclassified sequences</taxon>
        <taxon>metagenomes</taxon>
        <taxon>ecological metagenomes</taxon>
    </lineage>
</organism>
<reference evidence="1" key="1">
    <citation type="submission" date="2019-08" db="EMBL/GenBank/DDBJ databases">
        <authorList>
            <person name="Kucharzyk K."/>
            <person name="Murdoch R.W."/>
            <person name="Higgins S."/>
            <person name="Loffler F."/>
        </authorList>
    </citation>
    <scope>NUCLEOTIDE SEQUENCE</scope>
</reference>
<evidence type="ECO:0000313" key="1">
    <source>
        <dbReference type="EMBL" id="MPM65357.1"/>
    </source>
</evidence>
<dbReference type="Gene3D" id="3.40.50.1820">
    <property type="entry name" value="alpha/beta hydrolase"/>
    <property type="match status" value="1"/>
</dbReference>
<protein>
    <recommendedName>
        <fullName evidence="2">AB hydrolase-1 domain-containing protein</fullName>
    </recommendedName>
</protein>
<sequence length="109" mass="12119">MDAVTVGTANINATLKQRNLVDIYWALALFNMSNKHNGYSADDCRINEIEAPVLSFWSEKDIIIPEATVRETVEALGDKAELIIIKDSGHSPLVDCPDLLMKKISNFNI</sequence>
<name>A0A645BJ23_9ZZZZ</name>
<comment type="caution">
    <text evidence="1">The sequence shown here is derived from an EMBL/GenBank/DDBJ whole genome shotgun (WGS) entry which is preliminary data.</text>
</comment>
<dbReference type="EMBL" id="VSSQ01020472">
    <property type="protein sequence ID" value="MPM65357.1"/>
    <property type="molecule type" value="Genomic_DNA"/>
</dbReference>
<proteinExistence type="predicted"/>
<dbReference type="InterPro" id="IPR029058">
    <property type="entry name" value="AB_hydrolase_fold"/>
</dbReference>
<accession>A0A645BJ23</accession>